<accession>A0A9D3Y0H4</accession>
<evidence type="ECO:0000313" key="3">
    <source>
        <dbReference type="Proteomes" id="UP000828390"/>
    </source>
</evidence>
<protein>
    <submittedName>
        <fullName evidence="2">Uncharacterized protein</fullName>
    </submittedName>
</protein>
<dbReference type="EMBL" id="JAIWYP010000055">
    <property type="protein sequence ID" value="KAH3690726.1"/>
    <property type="molecule type" value="Genomic_DNA"/>
</dbReference>
<name>A0A9D3Y0H4_DREPO</name>
<organism evidence="2 3">
    <name type="scientific">Dreissena polymorpha</name>
    <name type="common">Zebra mussel</name>
    <name type="synonym">Mytilus polymorpha</name>
    <dbReference type="NCBI Taxonomy" id="45954"/>
    <lineage>
        <taxon>Eukaryota</taxon>
        <taxon>Metazoa</taxon>
        <taxon>Spiralia</taxon>
        <taxon>Lophotrochozoa</taxon>
        <taxon>Mollusca</taxon>
        <taxon>Bivalvia</taxon>
        <taxon>Autobranchia</taxon>
        <taxon>Heteroconchia</taxon>
        <taxon>Euheterodonta</taxon>
        <taxon>Imparidentia</taxon>
        <taxon>Neoheterodontei</taxon>
        <taxon>Myida</taxon>
        <taxon>Dreissenoidea</taxon>
        <taxon>Dreissenidae</taxon>
        <taxon>Dreissena</taxon>
    </lineage>
</organism>
<dbReference type="AlphaFoldDB" id="A0A9D3Y0H4"/>
<sequence length="62" mass="7431">MWKLSVDMKAAPRESRMQNNAGDIGVRRASNKKRYQNLQSIMQAERNRQTDKYIDRQPRHKE</sequence>
<evidence type="ECO:0000256" key="1">
    <source>
        <dbReference type="SAM" id="MobiDB-lite"/>
    </source>
</evidence>
<gene>
    <name evidence="2" type="ORF">DPMN_192961</name>
</gene>
<keyword evidence="3" id="KW-1185">Reference proteome</keyword>
<comment type="caution">
    <text evidence="2">The sequence shown here is derived from an EMBL/GenBank/DDBJ whole genome shotgun (WGS) entry which is preliminary data.</text>
</comment>
<reference evidence="2" key="2">
    <citation type="submission" date="2020-11" db="EMBL/GenBank/DDBJ databases">
        <authorList>
            <person name="McCartney M.A."/>
            <person name="Auch B."/>
            <person name="Kono T."/>
            <person name="Mallez S."/>
            <person name="Becker A."/>
            <person name="Gohl D.M."/>
            <person name="Silverstein K.A.T."/>
            <person name="Koren S."/>
            <person name="Bechman K.B."/>
            <person name="Herman A."/>
            <person name="Abrahante J.E."/>
            <person name="Garbe J."/>
        </authorList>
    </citation>
    <scope>NUCLEOTIDE SEQUENCE</scope>
    <source>
        <strain evidence="2">Duluth1</strain>
        <tissue evidence="2">Whole animal</tissue>
    </source>
</reference>
<evidence type="ECO:0000313" key="2">
    <source>
        <dbReference type="EMBL" id="KAH3690726.1"/>
    </source>
</evidence>
<feature type="compositionally biased region" description="Basic and acidic residues" evidence="1">
    <location>
        <begin position="45"/>
        <end position="62"/>
    </location>
</feature>
<dbReference type="Proteomes" id="UP000828390">
    <property type="component" value="Unassembled WGS sequence"/>
</dbReference>
<reference evidence="2" key="1">
    <citation type="journal article" date="2019" name="bioRxiv">
        <title>The Genome of the Zebra Mussel, Dreissena polymorpha: A Resource for Invasive Species Research.</title>
        <authorList>
            <person name="McCartney M.A."/>
            <person name="Auch B."/>
            <person name="Kono T."/>
            <person name="Mallez S."/>
            <person name="Zhang Y."/>
            <person name="Obille A."/>
            <person name="Becker A."/>
            <person name="Abrahante J.E."/>
            <person name="Garbe J."/>
            <person name="Badalamenti J.P."/>
            <person name="Herman A."/>
            <person name="Mangelson H."/>
            <person name="Liachko I."/>
            <person name="Sullivan S."/>
            <person name="Sone E.D."/>
            <person name="Koren S."/>
            <person name="Silverstein K.A.T."/>
            <person name="Beckman K.B."/>
            <person name="Gohl D.M."/>
        </authorList>
    </citation>
    <scope>NUCLEOTIDE SEQUENCE</scope>
    <source>
        <strain evidence="2">Duluth1</strain>
        <tissue evidence="2">Whole animal</tissue>
    </source>
</reference>
<proteinExistence type="predicted"/>
<feature type="region of interest" description="Disordered" evidence="1">
    <location>
        <begin position="1"/>
        <end position="62"/>
    </location>
</feature>